<dbReference type="OrthoDB" id="580775at2"/>
<accession>A0A839RRV3</accession>
<protein>
    <submittedName>
        <fullName evidence="1">Phenylacetate-coenzyme A ligase PaaK-like adenylate-forming protein</fullName>
    </submittedName>
</protein>
<reference evidence="1 2" key="1">
    <citation type="submission" date="2020-08" db="EMBL/GenBank/DDBJ databases">
        <title>Sequencing the genomes of 1000 actinobacteria strains.</title>
        <authorList>
            <person name="Klenk H.-P."/>
        </authorList>
    </citation>
    <scope>NUCLEOTIDE SEQUENCE [LARGE SCALE GENOMIC DNA]</scope>
    <source>
        <strain evidence="1 2">DSM 45258</strain>
    </source>
</reference>
<dbReference type="GO" id="GO:0016874">
    <property type="term" value="F:ligase activity"/>
    <property type="evidence" value="ECO:0007669"/>
    <property type="project" value="UniProtKB-KW"/>
</dbReference>
<comment type="caution">
    <text evidence="1">The sequence shown here is derived from an EMBL/GenBank/DDBJ whole genome shotgun (WGS) entry which is preliminary data.</text>
</comment>
<name>A0A839RRV3_9ACTN</name>
<dbReference type="AlphaFoldDB" id="A0A839RRV3"/>
<gene>
    <name evidence="1" type="ORF">FHU29_004073</name>
</gene>
<dbReference type="InterPro" id="IPR042099">
    <property type="entry name" value="ANL_N_sf"/>
</dbReference>
<evidence type="ECO:0000313" key="1">
    <source>
        <dbReference type="EMBL" id="MBB3039585.1"/>
    </source>
</evidence>
<proteinExistence type="predicted"/>
<dbReference type="PANTHER" id="PTHR36932:SF1">
    <property type="entry name" value="CAPSULAR POLYSACCHARIDE BIOSYNTHESIS PROTEIN"/>
    <property type="match status" value="1"/>
</dbReference>
<dbReference type="EMBL" id="JACHWS010000004">
    <property type="protein sequence ID" value="MBB3039585.1"/>
    <property type="molecule type" value="Genomic_DNA"/>
</dbReference>
<organism evidence="1 2">
    <name type="scientific">Hoyosella altamirensis</name>
    <dbReference type="NCBI Taxonomy" id="616997"/>
    <lineage>
        <taxon>Bacteria</taxon>
        <taxon>Bacillati</taxon>
        <taxon>Actinomycetota</taxon>
        <taxon>Actinomycetes</taxon>
        <taxon>Mycobacteriales</taxon>
        <taxon>Hoyosellaceae</taxon>
        <taxon>Hoyosella</taxon>
    </lineage>
</organism>
<sequence length="461" mass="50875">MTMIDVVQRIPLSAGSKAERLAERQSTRLTELVGFVREHSPYYARLYSGLPEVVTDPAVLPITDKIALMENFDDWATDREITRESADTFLKDLDKIGSKYLGKYSISSTSGTSGYRGIFLMSSEEIATARKLNALPHVIDFLKSEALSGGVWRLVRGRMRSASILATGGHHILNSLRTQHERDSGNQPENGRNKVLSVFQPVSELVRELNAFQPVMLNGYGSVASILASEQEKGTLSIRPAIVATTGDGLPRNEYARIEKVFGARVVDSYGCSEAITMTRYCTHGWHHVLSDWIILEPVDRHFEPTPPGTLSHTTLLSVLYRKAQPILRYNLGDAVIQRPDPCPCGNPHPAVRVQGRSADLLHSPDGEPKTTAALIVESLAARAEGIQQLQLKQSGRYSLLVRLVPACDRNPEEVWSNALRVLGQLLVSNGLDGYSVERDTVPPEISAGGKFRQFIPLSQR</sequence>
<keyword evidence="1" id="KW-0436">Ligase</keyword>
<dbReference type="PANTHER" id="PTHR36932">
    <property type="entry name" value="CAPSULAR POLYSACCHARIDE BIOSYNTHESIS PROTEIN"/>
    <property type="match status" value="1"/>
</dbReference>
<dbReference type="SUPFAM" id="SSF56801">
    <property type="entry name" value="Acetyl-CoA synthetase-like"/>
    <property type="match status" value="1"/>
</dbReference>
<evidence type="ECO:0000313" key="2">
    <source>
        <dbReference type="Proteomes" id="UP000567922"/>
    </source>
</evidence>
<dbReference type="InterPro" id="IPR053158">
    <property type="entry name" value="CapK_Type1_Caps_Biosynth"/>
</dbReference>
<dbReference type="RefSeq" id="WP_064438391.1">
    <property type="nucleotide sequence ID" value="NZ_BDDI01000001.1"/>
</dbReference>
<keyword evidence="2" id="KW-1185">Reference proteome</keyword>
<dbReference type="Proteomes" id="UP000567922">
    <property type="component" value="Unassembled WGS sequence"/>
</dbReference>
<dbReference type="Gene3D" id="3.40.50.12780">
    <property type="entry name" value="N-terminal domain of ligase-like"/>
    <property type="match status" value="1"/>
</dbReference>